<feature type="transmembrane region" description="Helical" evidence="5">
    <location>
        <begin position="53"/>
        <end position="71"/>
    </location>
</feature>
<evidence type="ECO:0000256" key="1">
    <source>
        <dbReference type="ARBA" id="ARBA00004141"/>
    </source>
</evidence>
<protein>
    <submittedName>
        <fullName evidence="7">O-antigen ligase like membrane protein</fullName>
    </submittedName>
</protein>
<gene>
    <name evidence="7" type="ORF">SAMN04487989_102381</name>
</gene>
<keyword evidence="7" id="KW-0436">Ligase</keyword>
<feature type="transmembrane region" description="Helical" evidence="5">
    <location>
        <begin position="104"/>
        <end position="126"/>
    </location>
</feature>
<keyword evidence="4 5" id="KW-0472">Membrane</keyword>
<dbReference type="Proteomes" id="UP000198705">
    <property type="component" value="Unassembled WGS sequence"/>
</dbReference>
<feature type="transmembrane region" description="Helical" evidence="5">
    <location>
        <begin position="288"/>
        <end position="312"/>
    </location>
</feature>
<dbReference type="STRING" id="649333.SAMN04487989_102381"/>
<evidence type="ECO:0000256" key="3">
    <source>
        <dbReference type="ARBA" id="ARBA00022989"/>
    </source>
</evidence>
<proteinExistence type="predicted"/>
<dbReference type="InterPro" id="IPR007016">
    <property type="entry name" value="O-antigen_ligase-rel_domated"/>
</dbReference>
<evidence type="ECO:0000313" key="8">
    <source>
        <dbReference type="Proteomes" id="UP000198705"/>
    </source>
</evidence>
<keyword evidence="3 5" id="KW-1133">Transmembrane helix</keyword>
<feature type="domain" description="O-antigen ligase-related" evidence="6">
    <location>
        <begin position="164"/>
        <end position="304"/>
    </location>
</feature>
<evidence type="ECO:0000256" key="2">
    <source>
        <dbReference type="ARBA" id="ARBA00022692"/>
    </source>
</evidence>
<feature type="transmembrane region" description="Helical" evidence="5">
    <location>
        <begin position="28"/>
        <end position="46"/>
    </location>
</feature>
<evidence type="ECO:0000256" key="5">
    <source>
        <dbReference type="SAM" id="Phobius"/>
    </source>
</evidence>
<dbReference type="RefSeq" id="WP_092207277.1">
    <property type="nucleotide sequence ID" value="NZ_CAXAYH010000126.1"/>
</dbReference>
<comment type="subcellular location">
    <subcellularLocation>
        <location evidence="1">Membrane</location>
        <topology evidence="1">Multi-pass membrane protein</topology>
    </subcellularLocation>
</comment>
<keyword evidence="2 5" id="KW-0812">Transmembrane</keyword>
<reference evidence="8" key="1">
    <citation type="submission" date="2016-10" db="EMBL/GenBank/DDBJ databases">
        <authorList>
            <person name="Varghese N."/>
            <person name="Submissions S."/>
        </authorList>
    </citation>
    <scope>NUCLEOTIDE SEQUENCE [LARGE SCALE GENOMIC DNA]</scope>
    <source>
        <strain evidence="8">DSM 23925</strain>
    </source>
</reference>
<feature type="transmembrane region" description="Helical" evidence="5">
    <location>
        <begin position="160"/>
        <end position="188"/>
    </location>
</feature>
<dbReference type="AlphaFoldDB" id="A0A1I5AZ47"/>
<evidence type="ECO:0000313" key="7">
    <source>
        <dbReference type="EMBL" id="SFN67733.1"/>
    </source>
</evidence>
<feature type="transmembrane region" description="Helical" evidence="5">
    <location>
        <begin position="200"/>
        <end position="219"/>
    </location>
</feature>
<evidence type="ECO:0000259" key="6">
    <source>
        <dbReference type="Pfam" id="PF04932"/>
    </source>
</evidence>
<dbReference type="PANTHER" id="PTHR37422">
    <property type="entry name" value="TEICHURONIC ACID BIOSYNTHESIS PROTEIN TUAE"/>
    <property type="match status" value="1"/>
</dbReference>
<feature type="transmembrane region" description="Helical" evidence="5">
    <location>
        <begin position="324"/>
        <end position="342"/>
    </location>
</feature>
<dbReference type="EMBL" id="FOVN01000002">
    <property type="protein sequence ID" value="SFN67733.1"/>
    <property type="molecule type" value="Genomic_DNA"/>
</dbReference>
<dbReference type="InterPro" id="IPR051533">
    <property type="entry name" value="WaaL-like"/>
</dbReference>
<dbReference type="OrthoDB" id="695378at2"/>
<keyword evidence="8" id="KW-1185">Reference proteome</keyword>
<dbReference type="GO" id="GO:0016020">
    <property type="term" value="C:membrane"/>
    <property type="evidence" value="ECO:0007669"/>
    <property type="project" value="UniProtKB-SubCell"/>
</dbReference>
<dbReference type="Pfam" id="PF04932">
    <property type="entry name" value="Wzy_C"/>
    <property type="match status" value="1"/>
</dbReference>
<accession>A0A1I5AZ47</accession>
<sequence>MKILKYVALVLILLNVPTFSLEYLGAGIGSITNLLLTVVVVIYFFIAKKSKPLWPFIVLGLCFFTFSGLQYTGITELFIKEAIRYFIFIICVNEITKATTDKELLIFLVIGALSIAVNALVFPDIFGRYGGFYLNPNKAGFICLFGFALSYIIPNYKLKLLIQFVLILCGIFTLSRSFIMFLVIINVVSVFANKKNIQTFAVGAVALIIIFAAASALQLNKARFSALHSLFGNTEEVETQTITEGSRNETWAYFSDLITNNVVTGAGYKSMRGESSLVAIEYGVHNTFLMVLGEAGILAFLLIVIIYLAITIRSLRYFRIHQEYTYLAIALIGYLMVAHNFFEKYDVLFISVWLYNKVHQELPVKAEIKAN</sequence>
<dbReference type="GO" id="GO:0016874">
    <property type="term" value="F:ligase activity"/>
    <property type="evidence" value="ECO:0007669"/>
    <property type="project" value="UniProtKB-KW"/>
</dbReference>
<evidence type="ECO:0000256" key="4">
    <source>
        <dbReference type="ARBA" id="ARBA00023136"/>
    </source>
</evidence>
<dbReference type="PANTHER" id="PTHR37422:SF17">
    <property type="entry name" value="O-ANTIGEN LIGASE"/>
    <property type="match status" value="1"/>
</dbReference>
<name>A0A1I5AZ47_9FLAO</name>
<feature type="transmembrane region" description="Helical" evidence="5">
    <location>
        <begin position="138"/>
        <end position="154"/>
    </location>
</feature>
<organism evidence="7 8">
    <name type="scientific">Bizionia echini</name>
    <dbReference type="NCBI Taxonomy" id="649333"/>
    <lineage>
        <taxon>Bacteria</taxon>
        <taxon>Pseudomonadati</taxon>
        <taxon>Bacteroidota</taxon>
        <taxon>Flavobacteriia</taxon>
        <taxon>Flavobacteriales</taxon>
        <taxon>Flavobacteriaceae</taxon>
        <taxon>Bizionia</taxon>
    </lineage>
</organism>